<dbReference type="RefSeq" id="XP_010761636.1">
    <property type="nucleotide sequence ID" value="XM_010763334.1"/>
</dbReference>
<name>A0A0A0HV44_PARBD</name>
<evidence type="ECO:0000313" key="3">
    <source>
        <dbReference type="Proteomes" id="UP000001628"/>
    </source>
</evidence>
<protein>
    <submittedName>
        <fullName evidence="2">Uncharacterized protein</fullName>
    </submittedName>
</protein>
<dbReference type="VEuPathDB" id="FungiDB:PADG_12050"/>
<dbReference type="HOGENOM" id="CLU_1078074_0_0_1"/>
<dbReference type="AlphaFoldDB" id="A0A0A0HV44"/>
<dbReference type="KEGG" id="pbn:PADG_12050"/>
<dbReference type="STRING" id="502780.A0A0A0HV44"/>
<dbReference type="OrthoDB" id="2162994at2759"/>
<gene>
    <name evidence="2" type="ORF">PADG_12050</name>
</gene>
<dbReference type="InParanoid" id="A0A0A0HV44"/>
<evidence type="ECO:0000313" key="2">
    <source>
        <dbReference type="EMBL" id="KGM91906.1"/>
    </source>
</evidence>
<dbReference type="eggNOG" id="KOG1601">
    <property type="taxonomic scope" value="Eukaryota"/>
</dbReference>
<sequence>MSSPTNYTTPYPPTAPYGSQFLNGSSSLPYSSGSYDMRASWKQHAIDPARMEDVQSTRSSAGPGSHLDSGKRHLEGYDVEVVFNEIIERSSAAIEFARHFSAKAHQNNRSVPAAGSMPQLSEIDELAQIIRKSAEALDKIRCYVVEQTLAEQQAEQRAQTTVYQRRGPYNDDQAAVYREGFKGGGGGFAGGDSKKRRGNGTTVLMVSFYSLESCPTRSLPQLQPSGNPGMETRAGRRADALQRLWPTLRQIDPEVGWQ</sequence>
<dbReference type="EMBL" id="KN275963">
    <property type="protein sequence ID" value="KGM91906.1"/>
    <property type="molecule type" value="Genomic_DNA"/>
</dbReference>
<evidence type="ECO:0000256" key="1">
    <source>
        <dbReference type="SAM" id="MobiDB-lite"/>
    </source>
</evidence>
<organism evidence="2 3">
    <name type="scientific">Paracoccidioides brasiliensis (strain Pb18)</name>
    <dbReference type="NCBI Taxonomy" id="502780"/>
    <lineage>
        <taxon>Eukaryota</taxon>
        <taxon>Fungi</taxon>
        <taxon>Dikarya</taxon>
        <taxon>Ascomycota</taxon>
        <taxon>Pezizomycotina</taxon>
        <taxon>Eurotiomycetes</taxon>
        <taxon>Eurotiomycetidae</taxon>
        <taxon>Onygenales</taxon>
        <taxon>Ajellomycetaceae</taxon>
        <taxon>Paracoccidioides</taxon>
    </lineage>
</organism>
<dbReference type="Proteomes" id="UP000001628">
    <property type="component" value="Unassembled WGS sequence"/>
</dbReference>
<proteinExistence type="predicted"/>
<feature type="region of interest" description="Disordered" evidence="1">
    <location>
        <begin position="50"/>
        <end position="71"/>
    </location>
</feature>
<accession>A0A0A0HV44</accession>
<reference evidence="2 3" key="1">
    <citation type="journal article" date="2011" name="PLoS Genet.">
        <title>Comparative genomic analysis of human fungal pathogens causing paracoccidioidomycosis.</title>
        <authorList>
            <person name="Desjardins C.A."/>
            <person name="Champion M.D."/>
            <person name="Holder J.W."/>
            <person name="Muszewska A."/>
            <person name="Goldberg J."/>
            <person name="Bailao A.M."/>
            <person name="Brigido M.M."/>
            <person name="Ferreira M.E."/>
            <person name="Garcia A.M."/>
            <person name="Grynberg M."/>
            <person name="Gujja S."/>
            <person name="Heiman D.I."/>
            <person name="Henn M.R."/>
            <person name="Kodira C.D."/>
            <person name="Leon-Narvaez H."/>
            <person name="Longo L.V."/>
            <person name="Ma L.J."/>
            <person name="Malavazi I."/>
            <person name="Matsuo A.L."/>
            <person name="Morais F.V."/>
            <person name="Pereira M."/>
            <person name="Rodriguez-Brito S."/>
            <person name="Sakthikumar S."/>
            <person name="Salem-Izacc S.M."/>
            <person name="Sykes S.M."/>
            <person name="Teixeira M.M."/>
            <person name="Vallejo M.C."/>
            <person name="Walter M.E."/>
            <person name="Yandava C."/>
            <person name="Young S."/>
            <person name="Zeng Q."/>
            <person name="Zucker J."/>
            <person name="Felipe M.S."/>
            <person name="Goldman G.H."/>
            <person name="Haas B.J."/>
            <person name="McEwen J.G."/>
            <person name="Nino-Vega G."/>
            <person name="Puccia R."/>
            <person name="San-Blas G."/>
            <person name="Soares C.M."/>
            <person name="Birren B.W."/>
            <person name="Cuomo C.A."/>
        </authorList>
    </citation>
    <scope>NUCLEOTIDE SEQUENCE [LARGE SCALE GENOMIC DNA]</scope>
    <source>
        <strain evidence="2 3">Pb18</strain>
    </source>
</reference>
<dbReference type="GeneID" id="22587947"/>
<keyword evidence="3" id="KW-1185">Reference proteome</keyword>